<protein>
    <submittedName>
        <fullName evidence="1">Superfamily II helicase</fullName>
    </submittedName>
</protein>
<comment type="caution">
    <text evidence="1">The sequence shown here is derived from an EMBL/GenBank/DDBJ whole genome shotgun (WGS) entry which is preliminary data.</text>
</comment>
<keyword evidence="1" id="KW-0378">Hydrolase</keyword>
<sequence>MVGQYAFHSLSVCAGCGCTGDDFGSVNVEAFEVTGELYCEDCAEEAIVRASSEDPRDAW</sequence>
<accession>A0ABV2EJR8</accession>
<dbReference type="Proteomes" id="UP001549110">
    <property type="component" value="Unassembled WGS sequence"/>
</dbReference>
<proteinExistence type="predicted"/>
<dbReference type="GO" id="GO:0004386">
    <property type="term" value="F:helicase activity"/>
    <property type="evidence" value="ECO:0007669"/>
    <property type="project" value="UniProtKB-KW"/>
</dbReference>
<keyword evidence="1" id="KW-0067">ATP-binding</keyword>
<keyword evidence="1" id="KW-0547">Nucleotide-binding</keyword>
<keyword evidence="1" id="KW-0347">Helicase</keyword>
<organism evidence="1 2">
    <name type="scientific">Phenylobacterium koreense</name>
    <dbReference type="NCBI Taxonomy" id="266125"/>
    <lineage>
        <taxon>Bacteria</taxon>
        <taxon>Pseudomonadati</taxon>
        <taxon>Pseudomonadota</taxon>
        <taxon>Alphaproteobacteria</taxon>
        <taxon>Caulobacterales</taxon>
        <taxon>Caulobacteraceae</taxon>
        <taxon>Phenylobacterium</taxon>
    </lineage>
</organism>
<reference evidence="1 2" key="1">
    <citation type="submission" date="2024-06" db="EMBL/GenBank/DDBJ databases">
        <title>Genomic Encyclopedia of Type Strains, Phase IV (KMG-IV): sequencing the most valuable type-strain genomes for metagenomic binning, comparative biology and taxonomic classification.</title>
        <authorList>
            <person name="Goeker M."/>
        </authorList>
    </citation>
    <scope>NUCLEOTIDE SEQUENCE [LARGE SCALE GENOMIC DNA]</scope>
    <source>
        <strain evidence="1 2">DSM 17809</strain>
    </source>
</reference>
<evidence type="ECO:0000313" key="2">
    <source>
        <dbReference type="Proteomes" id="UP001549110"/>
    </source>
</evidence>
<gene>
    <name evidence="1" type="ORF">ABID41_002381</name>
</gene>
<dbReference type="EMBL" id="JBEPLU010000002">
    <property type="protein sequence ID" value="MET3527263.1"/>
    <property type="molecule type" value="Genomic_DNA"/>
</dbReference>
<evidence type="ECO:0000313" key="1">
    <source>
        <dbReference type="EMBL" id="MET3527263.1"/>
    </source>
</evidence>
<keyword evidence="2" id="KW-1185">Reference proteome</keyword>
<name>A0ABV2EJR8_9CAUL</name>